<dbReference type="PANTHER" id="PTHR34512:SF30">
    <property type="entry name" value="OUTER MEMBRANE PROTEIN ASSEMBLY FACTOR BAMB"/>
    <property type="match status" value="1"/>
</dbReference>
<name>A0A382X5G3_9ZZZZ</name>
<evidence type="ECO:0000259" key="1">
    <source>
        <dbReference type="Pfam" id="PF13360"/>
    </source>
</evidence>
<feature type="non-terminal residue" evidence="2">
    <location>
        <position position="1"/>
    </location>
</feature>
<accession>A0A382X5G3</accession>
<feature type="non-terminal residue" evidence="2">
    <location>
        <position position="170"/>
    </location>
</feature>
<dbReference type="InterPro" id="IPR011047">
    <property type="entry name" value="Quinoprotein_ADH-like_sf"/>
</dbReference>
<dbReference type="Gene3D" id="2.130.10.10">
    <property type="entry name" value="YVTN repeat-like/Quinoprotein amine dehydrogenase"/>
    <property type="match status" value="1"/>
</dbReference>
<proteinExistence type="predicted"/>
<protein>
    <recommendedName>
        <fullName evidence="1">Pyrrolo-quinoline quinone repeat domain-containing protein</fullName>
    </recommendedName>
</protein>
<dbReference type="InterPro" id="IPR015943">
    <property type="entry name" value="WD40/YVTN_repeat-like_dom_sf"/>
</dbReference>
<feature type="domain" description="Pyrrolo-quinoline quinone repeat" evidence="1">
    <location>
        <begin position="69"/>
        <end position="164"/>
    </location>
</feature>
<dbReference type="Pfam" id="PF13360">
    <property type="entry name" value="PQQ_2"/>
    <property type="match status" value="1"/>
</dbReference>
<evidence type="ECO:0000313" key="2">
    <source>
        <dbReference type="EMBL" id="SVD66119.1"/>
    </source>
</evidence>
<reference evidence="2" key="1">
    <citation type="submission" date="2018-05" db="EMBL/GenBank/DDBJ databases">
        <authorList>
            <person name="Lanie J.A."/>
            <person name="Ng W.-L."/>
            <person name="Kazmierczak K.M."/>
            <person name="Andrzejewski T.M."/>
            <person name="Davidsen T.M."/>
            <person name="Wayne K.J."/>
            <person name="Tettelin H."/>
            <person name="Glass J.I."/>
            <person name="Rusch D."/>
            <person name="Podicherti R."/>
            <person name="Tsui H.-C.T."/>
            <person name="Winkler M.E."/>
        </authorList>
    </citation>
    <scope>NUCLEOTIDE SEQUENCE</scope>
</reference>
<dbReference type="EMBL" id="UINC01164983">
    <property type="protein sequence ID" value="SVD66119.1"/>
    <property type="molecule type" value="Genomic_DNA"/>
</dbReference>
<dbReference type="SUPFAM" id="SSF50998">
    <property type="entry name" value="Quinoprotein alcohol dehydrogenase-like"/>
    <property type="match status" value="1"/>
</dbReference>
<organism evidence="2">
    <name type="scientific">marine metagenome</name>
    <dbReference type="NCBI Taxonomy" id="408172"/>
    <lineage>
        <taxon>unclassified sequences</taxon>
        <taxon>metagenomes</taxon>
        <taxon>ecological metagenomes</taxon>
    </lineage>
</organism>
<dbReference type="PANTHER" id="PTHR34512">
    <property type="entry name" value="CELL SURFACE PROTEIN"/>
    <property type="match status" value="1"/>
</dbReference>
<gene>
    <name evidence="2" type="ORF">METZ01_LOCUS418973</name>
</gene>
<sequence>VYSADNANWGQWRGPTRDGQAAVFGTVESWPDAATVVWSVEAGEGQSSPLAVGDRVVLFDREEGSERTRALDVGSGKVLWSEREPVRFRPGMGGGRFGAGPKSTPAVAGGRVVTYGVTSLLTVRDLATGRVVWRKDPRDEGVKPTLYWGNAVSPIVVDGRVIVHFGKAGE</sequence>
<dbReference type="AlphaFoldDB" id="A0A382X5G3"/>
<dbReference type="InterPro" id="IPR002372">
    <property type="entry name" value="PQQ_rpt_dom"/>
</dbReference>